<dbReference type="Gene3D" id="1.20.1250.20">
    <property type="entry name" value="MFS general substrate transporter like domains"/>
    <property type="match status" value="1"/>
</dbReference>
<dbReference type="PANTHER" id="PTHR23542">
    <property type="match status" value="1"/>
</dbReference>
<feature type="transmembrane region" description="Helical" evidence="1">
    <location>
        <begin position="47"/>
        <end position="72"/>
    </location>
</feature>
<gene>
    <name evidence="2" type="ORF">SGFS_020990</name>
</gene>
<feature type="transmembrane region" description="Helical" evidence="1">
    <location>
        <begin position="376"/>
        <end position="394"/>
    </location>
</feature>
<reference evidence="2 3" key="2">
    <citation type="journal article" date="2023" name="ChemBioChem">
        <title>Acyltransferase Domain Exchange between Two Independent Type I Polyketide Synthases in the Same Producer Strain of Macrolide Antibiotics.</title>
        <authorList>
            <person name="Kudo F."/>
            <person name="Kishikawa K."/>
            <person name="Tsuboi K."/>
            <person name="Kido T."/>
            <person name="Usui T."/>
            <person name="Hashimoto J."/>
            <person name="Shin-Ya K."/>
            <person name="Miyanaga A."/>
            <person name="Eguchi T."/>
        </authorList>
    </citation>
    <scope>NUCLEOTIDE SEQUENCE [LARGE SCALE GENOMIC DNA]</scope>
    <source>
        <strain evidence="2 3">A-8890</strain>
    </source>
</reference>
<feature type="transmembrane region" description="Helical" evidence="1">
    <location>
        <begin position="257"/>
        <end position="278"/>
    </location>
</feature>
<feature type="transmembrane region" description="Helical" evidence="1">
    <location>
        <begin position="347"/>
        <end position="370"/>
    </location>
</feature>
<protein>
    <recommendedName>
        <fullName evidence="4">MFS transporter</fullName>
    </recommendedName>
</protein>
<evidence type="ECO:0000256" key="1">
    <source>
        <dbReference type="SAM" id="Phobius"/>
    </source>
</evidence>
<dbReference type="SUPFAM" id="SSF103473">
    <property type="entry name" value="MFS general substrate transporter"/>
    <property type="match status" value="1"/>
</dbReference>
<feature type="transmembrane region" description="Helical" evidence="1">
    <location>
        <begin position="222"/>
        <end position="245"/>
    </location>
</feature>
<proteinExistence type="predicted"/>
<feature type="transmembrane region" description="Helical" evidence="1">
    <location>
        <begin position="182"/>
        <end position="201"/>
    </location>
</feature>
<feature type="transmembrane region" description="Helical" evidence="1">
    <location>
        <begin position="313"/>
        <end position="335"/>
    </location>
</feature>
<dbReference type="PANTHER" id="PTHR23542:SF1">
    <property type="entry name" value="MAJOR FACILITATOR SUPERFAMILY (MFS) PROFILE DOMAIN-CONTAINING PROTEIN"/>
    <property type="match status" value="1"/>
</dbReference>
<name>A0ABM7F4K2_9ACTN</name>
<dbReference type="InterPro" id="IPR011701">
    <property type="entry name" value="MFS"/>
</dbReference>
<feature type="transmembrane region" description="Helical" evidence="1">
    <location>
        <begin position="290"/>
        <end position="307"/>
    </location>
</feature>
<evidence type="ECO:0008006" key="4">
    <source>
        <dbReference type="Google" id="ProtNLM"/>
    </source>
</evidence>
<keyword evidence="3" id="KW-1185">Reference proteome</keyword>
<evidence type="ECO:0000313" key="2">
    <source>
        <dbReference type="EMBL" id="BBC30805.1"/>
    </source>
</evidence>
<dbReference type="Pfam" id="PF07690">
    <property type="entry name" value="MFS_1"/>
    <property type="match status" value="1"/>
</dbReference>
<feature type="transmembrane region" description="Helical" evidence="1">
    <location>
        <begin position="93"/>
        <end position="110"/>
    </location>
</feature>
<keyword evidence="1" id="KW-1133">Transmembrane helix</keyword>
<dbReference type="RefSeq" id="WP_286249473.1">
    <property type="nucleotide sequence ID" value="NZ_AP018448.1"/>
</dbReference>
<dbReference type="InterPro" id="IPR036259">
    <property type="entry name" value="MFS_trans_sf"/>
</dbReference>
<feature type="transmembrane region" description="Helical" evidence="1">
    <location>
        <begin position="151"/>
        <end position="176"/>
    </location>
</feature>
<dbReference type="Proteomes" id="UP001321542">
    <property type="component" value="Chromosome"/>
</dbReference>
<organism evidence="2 3">
    <name type="scientific">Streptomyces graminofaciens</name>
    <dbReference type="NCBI Taxonomy" id="68212"/>
    <lineage>
        <taxon>Bacteria</taxon>
        <taxon>Bacillati</taxon>
        <taxon>Actinomycetota</taxon>
        <taxon>Actinomycetes</taxon>
        <taxon>Kitasatosporales</taxon>
        <taxon>Streptomycetaceae</taxon>
        <taxon>Streptomyces</taxon>
    </lineage>
</organism>
<dbReference type="EMBL" id="AP018448">
    <property type="protein sequence ID" value="BBC30805.1"/>
    <property type="molecule type" value="Genomic_DNA"/>
</dbReference>
<keyword evidence="1" id="KW-0812">Transmembrane</keyword>
<keyword evidence="1" id="KW-0472">Membrane</keyword>
<reference evidence="2 3" key="1">
    <citation type="journal article" date="2010" name="ChemBioChem">
        <title>Cloning and characterization of the biosynthetic gene cluster of 16-membered macrolide antibiotic FD-891: involvement of a dual functional cytochrome P450 monooxygenase catalyzing epoxidation and hydroxylation.</title>
        <authorList>
            <person name="Kudo F."/>
            <person name="Motegi A."/>
            <person name="Mizoue K."/>
            <person name="Eguchi T."/>
        </authorList>
    </citation>
    <scope>NUCLEOTIDE SEQUENCE [LARGE SCALE GENOMIC DNA]</scope>
    <source>
        <strain evidence="2 3">A-8890</strain>
    </source>
</reference>
<evidence type="ECO:0000313" key="3">
    <source>
        <dbReference type="Proteomes" id="UP001321542"/>
    </source>
</evidence>
<accession>A0ABM7F4K2</accession>
<sequence>MTTTDHAAGQAPAAASTSYRAVLGSRHVARLLGGTLIGRMPNGMAPVAIVLLITSQGASLASAGLLSALYGLAGALSQPVKGRLMDRHGQMPVSAPGAVINSGCLLLLLVGDDPTLALAAVVLAGLSSPPLEAGLRALWPTVLPDAHRRRVALALDTGSQGLLYIAGPLLVAALATAYGPRAAILATVVLGLLGTTVVLTAPPSRTWRPQHTAGSAAARLHGTPLSLIFLAHAGFGIALGVMNVWAVAMAELHDMDLLSGLIPAAFATGSFLGGLVYARRAWPGSPIVQLLSAAAGFCAGWLPLLALPGPHMATVVVTVPGMFLTVVIACGFTTADALVPTQRRTEAYAWLIASVGVGQAAGTALAGALATHRLTAAALPAAGAALALTVLAAARHRITARGGH</sequence>